<evidence type="ECO:0000259" key="2">
    <source>
        <dbReference type="Pfam" id="PF13472"/>
    </source>
</evidence>
<dbReference type="PANTHER" id="PTHR30383:SF5">
    <property type="entry name" value="SGNH HYDROLASE-TYPE ESTERASE DOMAIN-CONTAINING PROTEIN"/>
    <property type="match status" value="1"/>
</dbReference>
<feature type="domain" description="SGNH hydrolase-type esterase" evidence="2">
    <location>
        <begin position="229"/>
        <end position="393"/>
    </location>
</feature>
<dbReference type="InterPro" id="IPR013783">
    <property type="entry name" value="Ig-like_fold"/>
</dbReference>
<organism evidence="3 4">
    <name type="scientific">Dialister invisus</name>
    <dbReference type="NCBI Taxonomy" id="218538"/>
    <lineage>
        <taxon>Bacteria</taxon>
        <taxon>Bacillati</taxon>
        <taxon>Bacillota</taxon>
        <taxon>Negativicutes</taxon>
        <taxon>Veillonellales</taxon>
        <taxon>Veillonellaceae</taxon>
        <taxon>Dialister</taxon>
    </lineage>
</organism>
<dbReference type="InterPro" id="IPR051532">
    <property type="entry name" value="Ester_Hydrolysis_Enzymes"/>
</dbReference>
<gene>
    <name evidence="3" type="ORF">HXL70_08365</name>
</gene>
<name>A0A930BBG9_9FIRM</name>
<proteinExistence type="predicted"/>
<dbReference type="AlphaFoldDB" id="A0A930BBG9"/>
<sequence>MKRIFISLFFFAFMWTAAGADASPELLFVRWPANPDAVWYSFRIVPVTQHFGRKEMRPPIYEDGHVFRDSVMIEKEITDSYDGPGILCCQVKAIGLDGQSISAYSAPVPMEKAAQEMERYAPKIRVKYHEQNGTVLLYPAYSFVKIPHAVSYEVEITDEEPENPDGCEPSVHRISQGIVTIPELFDELPRQGTVWWRVRGLDENGGPVGVWSEAEKIVNDPAENWETGILGDSISHGGGRMSYSPADWPYNYAYYLDFPTINMSRSGDKTDDLLRRFDADVLPFHVRYLLIMGGTNNLRCGGTAEEVISDLEALQEKCRANDIKPVLLTIPPIAPDRIWKYYHQPTAENWKAEFDKVNGWIRTQTHIDTAAPFAMYEDMPENLAADGLHPDKEAKEKMGKIINEKFPEIRKKISETKIQK</sequence>
<dbReference type="EMBL" id="JABZMK010000086">
    <property type="protein sequence ID" value="MBF1130033.1"/>
    <property type="molecule type" value="Genomic_DNA"/>
</dbReference>
<dbReference type="InterPro" id="IPR013830">
    <property type="entry name" value="SGNH_hydro"/>
</dbReference>
<dbReference type="Pfam" id="PF13472">
    <property type="entry name" value="Lipase_GDSL_2"/>
    <property type="match status" value="1"/>
</dbReference>
<reference evidence="3" key="1">
    <citation type="submission" date="2020-04" db="EMBL/GenBank/DDBJ databases">
        <title>Deep metagenomics examines the oral microbiome during advanced dental caries in children, revealing novel taxa and co-occurrences with host molecules.</title>
        <authorList>
            <person name="Baker J.L."/>
            <person name="Morton J.T."/>
            <person name="Dinis M."/>
            <person name="Alvarez R."/>
            <person name="Tran N.C."/>
            <person name="Knight R."/>
            <person name="Edlund A."/>
        </authorList>
    </citation>
    <scope>NUCLEOTIDE SEQUENCE</scope>
    <source>
        <strain evidence="3">JCVI_32_bin.14</strain>
    </source>
</reference>
<feature type="chain" id="PRO_5036768983" description="SGNH hydrolase-type esterase domain-containing protein" evidence="1">
    <location>
        <begin position="23"/>
        <end position="420"/>
    </location>
</feature>
<evidence type="ECO:0000313" key="4">
    <source>
        <dbReference type="Proteomes" id="UP000757890"/>
    </source>
</evidence>
<dbReference type="PANTHER" id="PTHR30383">
    <property type="entry name" value="THIOESTERASE 1/PROTEASE 1/LYSOPHOSPHOLIPASE L1"/>
    <property type="match status" value="1"/>
</dbReference>
<dbReference type="Gene3D" id="2.60.40.10">
    <property type="entry name" value="Immunoglobulins"/>
    <property type="match status" value="1"/>
</dbReference>
<protein>
    <recommendedName>
        <fullName evidence="2">SGNH hydrolase-type esterase domain-containing protein</fullName>
    </recommendedName>
</protein>
<dbReference type="Gene3D" id="3.40.50.1110">
    <property type="entry name" value="SGNH hydrolase"/>
    <property type="match status" value="1"/>
</dbReference>
<evidence type="ECO:0000313" key="3">
    <source>
        <dbReference type="EMBL" id="MBF1130033.1"/>
    </source>
</evidence>
<dbReference type="Proteomes" id="UP000757890">
    <property type="component" value="Unassembled WGS sequence"/>
</dbReference>
<evidence type="ECO:0000256" key="1">
    <source>
        <dbReference type="SAM" id="SignalP"/>
    </source>
</evidence>
<accession>A0A930BBG9</accession>
<dbReference type="InterPro" id="IPR036514">
    <property type="entry name" value="SGNH_hydro_sf"/>
</dbReference>
<dbReference type="SUPFAM" id="SSF52266">
    <property type="entry name" value="SGNH hydrolase"/>
    <property type="match status" value="1"/>
</dbReference>
<keyword evidence="1" id="KW-0732">Signal</keyword>
<comment type="caution">
    <text evidence="3">The sequence shown here is derived from an EMBL/GenBank/DDBJ whole genome shotgun (WGS) entry which is preliminary data.</text>
</comment>
<dbReference type="GO" id="GO:0004622">
    <property type="term" value="F:phosphatidylcholine lysophospholipase activity"/>
    <property type="evidence" value="ECO:0007669"/>
    <property type="project" value="TreeGrafter"/>
</dbReference>
<feature type="signal peptide" evidence="1">
    <location>
        <begin position="1"/>
        <end position="22"/>
    </location>
</feature>